<gene>
    <name evidence="2" type="ORF">G0Q06_11605</name>
</gene>
<evidence type="ECO:0000313" key="3">
    <source>
        <dbReference type="Proteomes" id="UP000478417"/>
    </source>
</evidence>
<name>A0A6B2M5Z6_9BACT</name>
<dbReference type="SUPFAM" id="SSF50965">
    <property type="entry name" value="Galactose oxidase, central domain"/>
    <property type="match status" value="1"/>
</dbReference>
<evidence type="ECO:0000256" key="1">
    <source>
        <dbReference type="SAM" id="SignalP"/>
    </source>
</evidence>
<feature type="signal peptide" evidence="1">
    <location>
        <begin position="1"/>
        <end position="32"/>
    </location>
</feature>
<dbReference type="InterPro" id="IPR011043">
    <property type="entry name" value="Gal_Oxase/kelch_b-propeller"/>
</dbReference>
<dbReference type="Proteomes" id="UP000478417">
    <property type="component" value="Unassembled WGS sequence"/>
</dbReference>
<accession>A0A6B2M5Z6</accession>
<dbReference type="SUPFAM" id="SSF48695">
    <property type="entry name" value="Multiheme cytochromes"/>
    <property type="match status" value="1"/>
</dbReference>
<sequence length="700" mass="76181">MNKLIQTIKLQATCLSVIAALFLLAGTTTAEAQKIGARPLTPQEIHDYGLPEGTISSGGLMTVGIGEPVYLEAQVPKGTVTSGVVWSLESTPSTASTAIIMNSPLPGEMPIYSVGDREILDVAGRALLVPDVEGVYMVKAVISTTDGPIALEAQVTGALYVGVGTMDFSSPTYPQCALCHPGQAVDYMATGHASMFELAIDGLKSSHYNENCIDCHVLGKGPGDMNGSFFDVANQVGWTFPEVLEPGNWASMPDELQAMANIQCEHCHGAGSEHHGIKSTISVSLSSGDCAQCHDEEPYHNRNRQWDLSGHAVATRYPTGPGRGSCVECHSGIGFIEEMDGVAEKSTDYEAITCAACHDPHSAENEHQVRTMADIELNNGHVVTEGGTGKLCMNCHKGRRNAVEYVQGNVSRHFGPHYGVAGDLFNGTNAIDYGKVPSKPSGHLYALENSCASCHMQSVSGDAANMAGDHTFKMVWDNGTPENHSDDVDMVGACVDCHGNVTSFDDFTADFDYDGHAGPIQEEIHHLLEALALKLPPYGSPQVERDSGKYDYSDAEKKALFNYMCAEEDGSFGMHNPKYISGILQASINDLSDPFNAVLSGVNIPVGGEWFYSQWFEFYAPTQWEGWVYHYEHGYLKIEAREDGNIWIYDLNTKTWRYTTPELYPIMYVPADGTWVYYGGKYSDDRTFYNFATGKWSMAK</sequence>
<dbReference type="InterPro" id="IPR036280">
    <property type="entry name" value="Multihaem_cyt_sf"/>
</dbReference>
<dbReference type="Gene3D" id="1.10.1130.10">
    <property type="entry name" value="Flavocytochrome C3, Chain A"/>
    <property type="match status" value="1"/>
</dbReference>
<protein>
    <submittedName>
        <fullName evidence="2">Uncharacterized protein</fullName>
    </submittedName>
</protein>
<evidence type="ECO:0000313" key="2">
    <source>
        <dbReference type="EMBL" id="NDV63100.1"/>
    </source>
</evidence>
<dbReference type="RefSeq" id="WP_163966119.1">
    <property type="nucleotide sequence ID" value="NZ_JAAGNX010000003.1"/>
</dbReference>
<keyword evidence="3" id="KW-1185">Reference proteome</keyword>
<reference evidence="2 3" key="1">
    <citation type="submission" date="2020-02" db="EMBL/GenBank/DDBJ databases">
        <title>Albibacoteraceae fam. nov., the first described family within the subdivision 4 Verrucomicrobia.</title>
        <authorList>
            <person name="Xi F."/>
        </authorList>
    </citation>
    <scope>NUCLEOTIDE SEQUENCE [LARGE SCALE GENOMIC DNA]</scope>
    <source>
        <strain evidence="2 3">CK1056</strain>
    </source>
</reference>
<proteinExistence type="predicted"/>
<comment type="caution">
    <text evidence="2">The sequence shown here is derived from an EMBL/GenBank/DDBJ whole genome shotgun (WGS) entry which is preliminary data.</text>
</comment>
<organism evidence="2 3">
    <name type="scientific">Oceanipulchritudo coccoides</name>
    <dbReference type="NCBI Taxonomy" id="2706888"/>
    <lineage>
        <taxon>Bacteria</taxon>
        <taxon>Pseudomonadati</taxon>
        <taxon>Verrucomicrobiota</taxon>
        <taxon>Opitutia</taxon>
        <taxon>Puniceicoccales</taxon>
        <taxon>Oceanipulchritudinaceae</taxon>
        <taxon>Oceanipulchritudo</taxon>
    </lineage>
</organism>
<dbReference type="AlphaFoldDB" id="A0A6B2M5Z6"/>
<keyword evidence="1" id="KW-0732">Signal</keyword>
<dbReference type="EMBL" id="JAAGNX010000003">
    <property type="protein sequence ID" value="NDV63100.1"/>
    <property type="molecule type" value="Genomic_DNA"/>
</dbReference>
<feature type="chain" id="PRO_5025659168" evidence="1">
    <location>
        <begin position="33"/>
        <end position="700"/>
    </location>
</feature>